<dbReference type="AlphaFoldDB" id="A0A2W1KST6"/>
<comment type="caution">
    <text evidence="1">The sequence shown here is derived from an EMBL/GenBank/DDBJ whole genome shotgun (WGS) entry which is preliminary data.</text>
</comment>
<sequence length="71" mass="7395">MNRIVKIATVSIIVALSGCASHHHEAPKQLTSKQANENIVKSMFSGGPLTSKAPSLAAYSLSGYGSPPKSK</sequence>
<reference evidence="1 2" key="1">
    <citation type="submission" date="2018-06" db="EMBL/GenBank/DDBJ databases">
        <title>Draft sequence of Acidithiobacillus ferrooxidans CCM 4253.</title>
        <authorList>
            <person name="Moya-Beltran A."/>
            <person name="Castro M."/>
            <person name="Covarrubias P.C."/>
            <person name="Issotta F."/>
            <person name="Janiczek O."/>
            <person name="Mandl M."/>
            <person name="Kucera J."/>
            <person name="Quatrini R."/>
        </authorList>
    </citation>
    <scope>NUCLEOTIDE SEQUENCE [LARGE SCALE GENOMIC DNA]</scope>
    <source>
        <strain evidence="1 2">CCM 4253</strain>
    </source>
</reference>
<organism evidence="1 2">
    <name type="scientific">Acidithiobacillus ferrooxidans</name>
    <name type="common">Thiobacillus ferrooxidans</name>
    <dbReference type="NCBI Taxonomy" id="920"/>
    <lineage>
        <taxon>Bacteria</taxon>
        <taxon>Pseudomonadati</taxon>
        <taxon>Pseudomonadota</taxon>
        <taxon>Acidithiobacillia</taxon>
        <taxon>Acidithiobacillales</taxon>
        <taxon>Acidithiobacillaceae</taxon>
        <taxon>Acidithiobacillus</taxon>
    </lineage>
</organism>
<dbReference type="PROSITE" id="PS51257">
    <property type="entry name" value="PROKAR_LIPOPROTEIN"/>
    <property type="match status" value="1"/>
</dbReference>
<dbReference type="RefSeq" id="WP_054608699.1">
    <property type="nucleotide sequence ID" value="NZ_AP025160.1"/>
</dbReference>
<dbReference type="Proteomes" id="UP000248886">
    <property type="component" value="Unassembled WGS sequence"/>
</dbReference>
<name>A0A2W1KST6_ACIFR</name>
<gene>
    <name evidence="1" type="ORF">DN052_05020</name>
</gene>
<evidence type="ECO:0000313" key="1">
    <source>
        <dbReference type="EMBL" id="PZD82381.1"/>
    </source>
</evidence>
<dbReference type="EMBL" id="QKQP01000001">
    <property type="protein sequence ID" value="PZD82381.1"/>
    <property type="molecule type" value="Genomic_DNA"/>
</dbReference>
<proteinExistence type="predicted"/>
<evidence type="ECO:0008006" key="3">
    <source>
        <dbReference type="Google" id="ProtNLM"/>
    </source>
</evidence>
<evidence type="ECO:0000313" key="2">
    <source>
        <dbReference type="Proteomes" id="UP000248886"/>
    </source>
</evidence>
<accession>A0A2W1KST6</accession>
<protein>
    <recommendedName>
        <fullName evidence="3">Lipoprotein</fullName>
    </recommendedName>
</protein>